<evidence type="ECO:0000313" key="2">
    <source>
        <dbReference type="EMBL" id="CAK0878329.1"/>
    </source>
</evidence>
<protein>
    <submittedName>
        <fullName evidence="2">Uncharacterized protein</fullName>
    </submittedName>
</protein>
<feature type="compositionally biased region" description="Basic and acidic residues" evidence="1">
    <location>
        <begin position="83"/>
        <end position="99"/>
    </location>
</feature>
<reference evidence="2" key="1">
    <citation type="submission" date="2023-10" db="EMBL/GenBank/DDBJ databases">
        <authorList>
            <person name="Chen Y."/>
            <person name="Shah S."/>
            <person name="Dougan E. K."/>
            <person name="Thang M."/>
            <person name="Chan C."/>
        </authorList>
    </citation>
    <scope>NUCLEOTIDE SEQUENCE [LARGE SCALE GENOMIC DNA]</scope>
</reference>
<comment type="caution">
    <text evidence="2">The sequence shown here is derived from an EMBL/GenBank/DDBJ whole genome shotgun (WGS) entry which is preliminary data.</text>
</comment>
<name>A0ABN9W177_9DINO</name>
<gene>
    <name evidence="2" type="ORF">PCOR1329_LOCUS62127</name>
</gene>
<evidence type="ECO:0000256" key="1">
    <source>
        <dbReference type="SAM" id="MobiDB-lite"/>
    </source>
</evidence>
<keyword evidence="3" id="KW-1185">Reference proteome</keyword>
<feature type="region of interest" description="Disordered" evidence="1">
    <location>
        <begin position="29"/>
        <end position="107"/>
    </location>
</feature>
<organism evidence="2 3">
    <name type="scientific">Prorocentrum cordatum</name>
    <dbReference type="NCBI Taxonomy" id="2364126"/>
    <lineage>
        <taxon>Eukaryota</taxon>
        <taxon>Sar</taxon>
        <taxon>Alveolata</taxon>
        <taxon>Dinophyceae</taxon>
        <taxon>Prorocentrales</taxon>
        <taxon>Prorocentraceae</taxon>
        <taxon>Prorocentrum</taxon>
    </lineage>
</organism>
<sequence length="107" mass="11507">MSPAFLIQGHALGPGTCRVQPFESSLDCRASGATGPRRKMIQKPGRQRPGLAGMFAPAGWSRPRAGGKGGGKASEANSLLQEMKMKQRLREEENKRVQESQRSGGTN</sequence>
<proteinExistence type="predicted"/>
<dbReference type="Proteomes" id="UP001189429">
    <property type="component" value="Unassembled WGS sequence"/>
</dbReference>
<accession>A0ABN9W177</accession>
<dbReference type="EMBL" id="CAUYUJ010017837">
    <property type="protein sequence ID" value="CAK0878329.1"/>
    <property type="molecule type" value="Genomic_DNA"/>
</dbReference>
<evidence type="ECO:0000313" key="3">
    <source>
        <dbReference type="Proteomes" id="UP001189429"/>
    </source>
</evidence>